<keyword evidence="2" id="KW-1185">Reference proteome</keyword>
<sequence>MSMSERKRERKPSITCLHTAPVVSASPNIHMQLETRQFVGFKISWCRQRLWQQGPSLEADCYSSRQLLSNRRDNRKSKLKGQITSFRQSPSKMTFHIWQKIKLFARGPLSIRTP</sequence>
<dbReference type="EMBL" id="CADEAL010001203">
    <property type="protein sequence ID" value="CAB1430103.1"/>
    <property type="molecule type" value="Genomic_DNA"/>
</dbReference>
<gene>
    <name evidence="1" type="ORF">PLEPLA_LOCUS18084</name>
</gene>
<protein>
    <submittedName>
        <fullName evidence="1">Uncharacterized protein</fullName>
    </submittedName>
</protein>
<evidence type="ECO:0000313" key="2">
    <source>
        <dbReference type="Proteomes" id="UP001153269"/>
    </source>
</evidence>
<proteinExistence type="predicted"/>
<dbReference type="Proteomes" id="UP001153269">
    <property type="component" value="Unassembled WGS sequence"/>
</dbReference>
<comment type="caution">
    <text evidence="1">The sequence shown here is derived from an EMBL/GenBank/DDBJ whole genome shotgun (WGS) entry which is preliminary data.</text>
</comment>
<dbReference type="AlphaFoldDB" id="A0A9N7UE01"/>
<evidence type="ECO:0000313" key="1">
    <source>
        <dbReference type="EMBL" id="CAB1430103.1"/>
    </source>
</evidence>
<accession>A0A9N7UE01</accession>
<name>A0A9N7UE01_PLEPL</name>
<organism evidence="1 2">
    <name type="scientific">Pleuronectes platessa</name>
    <name type="common">European plaice</name>
    <dbReference type="NCBI Taxonomy" id="8262"/>
    <lineage>
        <taxon>Eukaryota</taxon>
        <taxon>Metazoa</taxon>
        <taxon>Chordata</taxon>
        <taxon>Craniata</taxon>
        <taxon>Vertebrata</taxon>
        <taxon>Euteleostomi</taxon>
        <taxon>Actinopterygii</taxon>
        <taxon>Neopterygii</taxon>
        <taxon>Teleostei</taxon>
        <taxon>Neoteleostei</taxon>
        <taxon>Acanthomorphata</taxon>
        <taxon>Carangaria</taxon>
        <taxon>Pleuronectiformes</taxon>
        <taxon>Pleuronectoidei</taxon>
        <taxon>Pleuronectidae</taxon>
        <taxon>Pleuronectes</taxon>
    </lineage>
</organism>
<reference evidence="1" key="1">
    <citation type="submission" date="2020-03" db="EMBL/GenBank/DDBJ databases">
        <authorList>
            <person name="Weist P."/>
        </authorList>
    </citation>
    <scope>NUCLEOTIDE SEQUENCE</scope>
</reference>